<evidence type="ECO:0000313" key="2">
    <source>
        <dbReference type="EMBL" id="MER8935278.1"/>
    </source>
</evidence>
<sequence length="189" mass="20961">MAGDQSVGAELHDFYRATLSGDPGPLRLYREILNKFGVEGFARHIAFLTRTLGQDIASAGPSVEPARLREILGGLSALRVLDTVHEFCEKMVDRIQRRSMIDITATGLMQQLLPLVEDAVPSPSKIIPIPERFGISSVQLDLHIAVLRESRNLLAMIPVGVYRDMEARKKTLRAVEAAMDLRIEQEESA</sequence>
<keyword evidence="3" id="KW-1185">Reference proteome</keyword>
<dbReference type="EMBL" id="JAMYPJ010000030">
    <property type="protein sequence ID" value="MER8935278.1"/>
    <property type="molecule type" value="Genomic_DNA"/>
</dbReference>
<comment type="caution">
    <text evidence="2">The sequence shown here is derived from an EMBL/GenBank/DDBJ whole genome shotgun (WGS) entry which is preliminary data.</text>
</comment>
<evidence type="ECO:0000313" key="3">
    <source>
        <dbReference type="Proteomes" id="UP001464387"/>
    </source>
</evidence>
<dbReference type="Gene3D" id="1.20.1280.80">
    <property type="match status" value="1"/>
</dbReference>
<dbReference type="InterPro" id="IPR038347">
    <property type="entry name" value="TyeA_sf"/>
</dbReference>
<name>A0ABV1YJF3_9HYPH</name>
<feature type="domain" description="Type III secretion system effector delivery regulator TyeA" evidence="1">
    <location>
        <begin position="107"/>
        <end position="187"/>
    </location>
</feature>
<dbReference type="Pfam" id="PF09059">
    <property type="entry name" value="TyeA"/>
    <property type="match status" value="1"/>
</dbReference>
<dbReference type="Proteomes" id="UP001464387">
    <property type="component" value="Unassembled WGS sequence"/>
</dbReference>
<gene>
    <name evidence="2" type="ORF">NKI33_20185</name>
</gene>
<reference evidence="2 3" key="1">
    <citation type="journal article" date="2024" name="Proc. Natl. Acad. Sci. U.S.A.">
        <title>The evolutionary genomics of adaptation to stress in wild rhizobium bacteria.</title>
        <authorList>
            <person name="Kehlet-Delgado H."/>
            <person name="Montoya A.P."/>
            <person name="Jensen K.T."/>
            <person name="Wendlandt C.E."/>
            <person name="Dexheimer C."/>
            <person name="Roberts M."/>
            <person name="Torres Martinez L."/>
            <person name="Friesen M.L."/>
            <person name="Griffitts J.S."/>
            <person name="Porter S.S."/>
        </authorList>
    </citation>
    <scope>NUCLEOTIDE SEQUENCE [LARGE SCALE GENOMIC DNA]</scope>
    <source>
        <strain evidence="2 3">M0729</strain>
    </source>
</reference>
<dbReference type="NCBIfam" id="TIGR02511">
    <property type="entry name" value="type_III_tyeA"/>
    <property type="match status" value="1"/>
</dbReference>
<dbReference type="InterPro" id="IPR015144">
    <property type="entry name" value="T3SS_TyeA"/>
</dbReference>
<proteinExistence type="predicted"/>
<evidence type="ECO:0000259" key="1">
    <source>
        <dbReference type="Pfam" id="PF09059"/>
    </source>
</evidence>
<dbReference type="InterPro" id="IPR013351">
    <property type="entry name" value="T3SS_TyeA-rel"/>
</dbReference>
<dbReference type="Gene3D" id="1.10.150.630">
    <property type="match status" value="1"/>
</dbReference>
<accession>A0ABV1YJF3</accession>
<dbReference type="SUPFAM" id="SSF140591">
    <property type="entry name" value="Type III secretion system domain"/>
    <property type="match status" value="2"/>
</dbReference>
<dbReference type="RefSeq" id="WP_352657451.1">
    <property type="nucleotide sequence ID" value="NZ_JAMYMY010000033.1"/>
</dbReference>
<organism evidence="2 3">
    <name type="scientific">Mesorhizobium opportunistum</name>
    <dbReference type="NCBI Taxonomy" id="593909"/>
    <lineage>
        <taxon>Bacteria</taxon>
        <taxon>Pseudomonadati</taxon>
        <taxon>Pseudomonadota</taxon>
        <taxon>Alphaproteobacteria</taxon>
        <taxon>Hyphomicrobiales</taxon>
        <taxon>Phyllobacteriaceae</taxon>
        <taxon>Mesorhizobium</taxon>
    </lineage>
</organism>
<protein>
    <submittedName>
        <fullName evidence="2">TyeA family type III secretion system gatekeeper subunit</fullName>
    </submittedName>
</protein>